<dbReference type="Pfam" id="PF14175">
    <property type="entry name" value="YaaC"/>
    <property type="match status" value="1"/>
</dbReference>
<organism evidence="1 2">
    <name type="scientific">Virgibacillus massiliensis</name>
    <dbReference type="NCBI Taxonomy" id="1462526"/>
    <lineage>
        <taxon>Bacteria</taxon>
        <taxon>Bacillati</taxon>
        <taxon>Bacillota</taxon>
        <taxon>Bacilli</taxon>
        <taxon>Bacillales</taxon>
        <taxon>Bacillaceae</taxon>
        <taxon>Virgibacillus</taxon>
    </lineage>
</organism>
<dbReference type="InterPro" id="IPR026988">
    <property type="entry name" value="YaaC-like"/>
</dbReference>
<protein>
    <recommendedName>
        <fullName evidence="3">YaaC-like Protein</fullName>
    </recommendedName>
</protein>
<dbReference type="RefSeq" id="WP_021290283.1">
    <property type="nucleotide sequence ID" value="NZ_BNER01000001.1"/>
</dbReference>
<dbReference type="STRING" id="1462526.BN990_00109"/>
<accession>A0A024Q5T7</accession>
<gene>
    <name evidence="1" type="ORF">BN990_00109</name>
</gene>
<evidence type="ECO:0000313" key="1">
    <source>
        <dbReference type="EMBL" id="CDQ37844.1"/>
    </source>
</evidence>
<proteinExistence type="predicted"/>
<evidence type="ECO:0000313" key="2">
    <source>
        <dbReference type="Proteomes" id="UP000028875"/>
    </source>
</evidence>
<dbReference type="OrthoDB" id="2380109at2"/>
<name>A0A024Q5T7_9BACI</name>
<keyword evidence="2" id="KW-1185">Reference proteome</keyword>
<comment type="caution">
    <text evidence="1">The sequence shown here is derived from an EMBL/GenBank/DDBJ whole genome shotgun (WGS) entry which is preliminary data.</text>
</comment>
<reference evidence="2" key="2">
    <citation type="submission" date="2014-05" db="EMBL/GenBank/DDBJ databases">
        <title>Draft genome sequence of Virgibacillus massiliensis Vm-5.</title>
        <authorList>
            <person name="Khelaifia S."/>
            <person name="Croce O."/>
            <person name="Lagier J.C."/>
            <person name="Raoult D."/>
        </authorList>
    </citation>
    <scope>NUCLEOTIDE SEQUENCE [LARGE SCALE GENOMIC DNA]</scope>
    <source>
        <strain evidence="2">Vm-5</strain>
    </source>
</reference>
<evidence type="ECO:0008006" key="3">
    <source>
        <dbReference type="Google" id="ProtNLM"/>
    </source>
</evidence>
<dbReference type="Proteomes" id="UP000028875">
    <property type="component" value="Unassembled WGS sequence"/>
</dbReference>
<dbReference type="AlphaFoldDB" id="A0A024Q5T7"/>
<sequence length="315" mass="37397">MENIQTFVNYLQSQQTSQAYLLHCYKKINCPDAETKSYENCNAFIYYLNHGNKFYQQGKQSEPFMQPILYFYGMVHLIKACLLTQRPNYPESTNLLAHGVTARKRKKKDYTFLKDEVKVQHNGLFPYFSEHLYHQAIPFEKQSMESLLATLPEMNALFQFHQQQRVVPVGKWNSPLLTFPIRILDSFHLTDKAFIQRIQPFLPKIKYYDCDQEILRMEVVEPITKINGPFFIHGQTKELYFPTNREDYLPIHEVMVHYLLLYNLSMLCRYETEWWGDLFVSKADIDFPFIIHFLELTANKVPLLLGSNLYERNTD</sequence>
<reference evidence="1 2" key="1">
    <citation type="submission" date="2014-03" db="EMBL/GenBank/DDBJ databases">
        <authorList>
            <person name="Urmite Genomes U."/>
        </authorList>
    </citation>
    <scope>NUCLEOTIDE SEQUENCE [LARGE SCALE GENOMIC DNA]</scope>
    <source>
        <strain evidence="1 2">Vm-5</strain>
    </source>
</reference>
<dbReference type="EMBL" id="CCDP010000001">
    <property type="protein sequence ID" value="CDQ37844.1"/>
    <property type="molecule type" value="Genomic_DNA"/>
</dbReference>
<dbReference type="eggNOG" id="ENOG502Z9JI">
    <property type="taxonomic scope" value="Bacteria"/>
</dbReference>